<dbReference type="Gene3D" id="3.40.190.10">
    <property type="entry name" value="Periplasmic binding protein-like II"/>
    <property type="match status" value="2"/>
</dbReference>
<evidence type="ECO:0000256" key="7">
    <source>
        <dbReference type="ARBA" id="ARBA00049629"/>
    </source>
</evidence>
<feature type="signal peptide" evidence="9">
    <location>
        <begin position="1"/>
        <end position="24"/>
    </location>
</feature>
<comment type="similarity">
    <text evidence="2">Belongs to the bacterial solute-binding protein 1 family.</text>
</comment>
<evidence type="ECO:0000313" key="11">
    <source>
        <dbReference type="EMBL" id="PDT48453.1"/>
    </source>
</evidence>
<name>A0A2A6M0Q1_RHIFR</name>
<evidence type="ECO:0000256" key="6">
    <source>
        <dbReference type="ARBA" id="ARBA00022764"/>
    </source>
</evidence>
<keyword evidence="4" id="KW-0762">Sugar transport</keyword>
<protein>
    <recommendedName>
        <fullName evidence="8">Probable sugar-binding periplasmic protein</fullName>
    </recommendedName>
</protein>
<evidence type="ECO:0000256" key="5">
    <source>
        <dbReference type="ARBA" id="ARBA00022729"/>
    </source>
</evidence>
<reference evidence="11 12" key="2">
    <citation type="submission" date="2017-09" db="EMBL/GenBank/DDBJ databases">
        <title>Comparative genomics of rhizobia isolated from Phaseolus vulgaris in China.</title>
        <authorList>
            <person name="Tong W."/>
        </authorList>
    </citation>
    <scope>NUCLEOTIDE SEQUENCE [LARGE SCALE GENOMIC DNA]</scope>
    <source>
        <strain evidence="11 12">PCH1</strain>
    </source>
</reference>
<dbReference type="PANTHER" id="PTHR43649:SF28">
    <property type="entry name" value="BINDING PROTEIN COMPONENT OF ABC SUGAR TRANSPORTER-RELATED"/>
    <property type="match status" value="1"/>
</dbReference>
<sequence length="419" mass="46048">MTRTTIKGLLLASSILGSAGLAHAQDVTLTIESWRNDDLAIWQEKLIPAFEAKNPGIKVVFSPSAPTEYNAALNAKLDAGSAGDLITCRPFDPSLEVYNRKHLADLTSLPGMENFSDVAKSAWTTDDGKSTFCVPMASVIHGFIYNKDAFDQLKLSVPTTEEEFFAVLEKIKADGNYIPMAMGTKDLWEAATMGYQNIGPAYWKGEEGRLALIKGEQKLTDEPWVEPYRVIAKWKDYLGDGFEAQTYPDSQNLFTLGRAAIYPAGSWEITGFNTQAQFKMGAFPPPVKKAGDTCYISDHTDIGIGLNAKSPNAEAGKTFLTWVASPEFAEIYANALPGFFSLNSTAVKMTDPLAQEFVSWREKCKSTIRSTYQILSRGTPNLENETWLESANVINGTDTPEVAAKKLQDGLDSWFKPAK</sequence>
<dbReference type="EMBL" id="WISZ01000224">
    <property type="protein sequence ID" value="MQX12465.1"/>
    <property type="molecule type" value="Genomic_DNA"/>
</dbReference>
<proteinExistence type="inferred from homology"/>
<keyword evidence="6" id="KW-0574">Periplasm</keyword>
<comment type="function">
    <text evidence="7">Part of a binding-protein-dependent transport system for a sugar.</text>
</comment>
<dbReference type="InterPro" id="IPR050490">
    <property type="entry name" value="Bact_solute-bd_prot1"/>
</dbReference>
<evidence type="ECO:0000256" key="9">
    <source>
        <dbReference type="SAM" id="SignalP"/>
    </source>
</evidence>
<dbReference type="Proteomes" id="UP000466694">
    <property type="component" value="Unassembled WGS sequence"/>
</dbReference>
<feature type="chain" id="PRO_5036315339" description="Probable sugar-binding periplasmic protein" evidence="9">
    <location>
        <begin position="25"/>
        <end position="419"/>
    </location>
</feature>
<accession>A0A2A6M0Q1</accession>
<evidence type="ECO:0000256" key="4">
    <source>
        <dbReference type="ARBA" id="ARBA00022597"/>
    </source>
</evidence>
<reference evidence="10" key="3">
    <citation type="submission" date="2019-10" db="EMBL/GenBank/DDBJ databases">
        <authorList>
            <person name="Sugawara M."/>
            <person name="Epstein B."/>
            <person name="Badgley B."/>
            <person name="Unno T."/>
            <person name="Xu L."/>
            <person name="Reese J."/>
            <person name="Gyaneshwar P."/>
            <person name="Denny R."/>
            <person name="Mudege J."/>
            <person name="Bharti A."/>
            <person name="Farmer A."/>
            <person name="May G."/>
            <person name="Woodward J."/>
            <person name="Medigue C."/>
            <person name="Vallenet D."/>
            <person name="Lajus A."/>
            <person name="Rouy Z."/>
            <person name="Martinez-Vaz B."/>
            <person name="Tiffin P."/>
            <person name="Young N."/>
            <person name="Sadowsky M."/>
        </authorList>
    </citation>
    <scope>NUCLEOTIDE SEQUENCE</scope>
    <source>
        <strain evidence="10">USDA205</strain>
    </source>
</reference>
<dbReference type="AlphaFoldDB" id="A0A2A6M0Q1"/>
<reference evidence="10 13" key="1">
    <citation type="journal article" date="2013" name="Genome Biol.">
        <title>Comparative genomics of the core and accessory genomes of 48 Sinorhizobium strains comprising five genospecies.</title>
        <authorList>
            <person name="Sugawara M."/>
            <person name="Epstein B."/>
            <person name="Badgley B.D."/>
            <person name="Unno T."/>
            <person name="Xu L."/>
            <person name="Reese J."/>
            <person name="Gyaneshwar P."/>
            <person name="Denny R."/>
            <person name="Mudge J."/>
            <person name="Bharti A.K."/>
            <person name="Farmer A.D."/>
            <person name="May G.D."/>
            <person name="Woodward J.E."/>
            <person name="Medigue C."/>
            <person name="Vallenet D."/>
            <person name="Lajus A."/>
            <person name="Rouy Z."/>
            <person name="Martinez-Vaz B."/>
            <person name="Tiffin P."/>
            <person name="Young N.D."/>
            <person name="Sadowsky M.J."/>
        </authorList>
    </citation>
    <scope>NUCLEOTIDE SEQUENCE [LARGE SCALE GENOMIC DNA]</scope>
    <source>
        <strain evidence="10 13">USDA205</strain>
    </source>
</reference>
<keyword evidence="5 9" id="KW-0732">Signal</keyword>
<dbReference type="GO" id="GO:0042597">
    <property type="term" value="C:periplasmic space"/>
    <property type="evidence" value="ECO:0007669"/>
    <property type="project" value="UniProtKB-SubCell"/>
</dbReference>
<evidence type="ECO:0000256" key="8">
    <source>
        <dbReference type="ARBA" id="ARBA00049753"/>
    </source>
</evidence>
<evidence type="ECO:0000313" key="12">
    <source>
        <dbReference type="Proteomes" id="UP000220353"/>
    </source>
</evidence>
<dbReference type="Proteomes" id="UP000220353">
    <property type="component" value="Unassembled WGS sequence"/>
</dbReference>
<gene>
    <name evidence="11" type="ORF">CO661_08225</name>
    <name evidence="10" type="ORF">GHK48_30650</name>
</gene>
<dbReference type="EMBL" id="NWTC01000005">
    <property type="protein sequence ID" value="PDT48453.1"/>
    <property type="molecule type" value="Genomic_DNA"/>
</dbReference>
<comment type="subcellular location">
    <subcellularLocation>
        <location evidence="1">Periplasm</location>
    </subcellularLocation>
</comment>
<evidence type="ECO:0000256" key="2">
    <source>
        <dbReference type="ARBA" id="ARBA00008520"/>
    </source>
</evidence>
<evidence type="ECO:0000313" key="10">
    <source>
        <dbReference type="EMBL" id="MQX12465.1"/>
    </source>
</evidence>
<dbReference type="RefSeq" id="WP_014330568.1">
    <property type="nucleotide sequence ID" value="NZ_BJNI01000090.1"/>
</dbReference>
<dbReference type="PANTHER" id="PTHR43649">
    <property type="entry name" value="ARABINOSE-BINDING PROTEIN-RELATED"/>
    <property type="match status" value="1"/>
</dbReference>
<comment type="caution">
    <text evidence="11">The sequence shown here is derived from an EMBL/GenBank/DDBJ whole genome shotgun (WGS) entry which is preliminary data.</text>
</comment>
<dbReference type="InterPro" id="IPR006059">
    <property type="entry name" value="SBP"/>
</dbReference>
<dbReference type="SUPFAM" id="SSF53850">
    <property type="entry name" value="Periplasmic binding protein-like II"/>
    <property type="match status" value="1"/>
</dbReference>
<organism evidence="11 12">
    <name type="scientific">Rhizobium fredii</name>
    <name type="common">Sinorhizobium fredii</name>
    <dbReference type="NCBI Taxonomy" id="380"/>
    <lineage>
        <taxon>Bacteria</taxon>
        <taxon>Pseudomonadati</taxon>
        <taxon>Pseudomonadota</taxon>
        <taxon>Alphaproteobacteria</taxon>
        <taxon>Hyphomicrobiales</taxon>
        <taxon>Rhizobiaceae</taxon>
        <taxon>Sinorhizobium/Ensifer group</taxon>
        <taxon>Sinorhizobium</taxon>
    </lineage>
</organism>
<dbReference type="Pfam" id="PF01547">
    <property type="entry name" value="SBP_bac_1"/>
    <property type="match status" value="1"/>
</dbReference>
<evidence type="ECO:0000256" key="3">
    <source>
        <dbReference type="ARBA" id="ARBA00022448"/>
    </source>
</evidence>
<keyword evidence="3" id="KW-0813">Transport</keyword>
<evidence type="ECO:0000313" key="13">
    <source>
        <dbReference type="Proteomes" id="UP000466694"/>
    </source>
</evidence>
<evidence type="ECO:0000256" key="1">
    <source>
        <dbReference type="ARBA" id="ARBA00004418"/>
    </source>
</evidence>